<reference evidence="1" key="1">
    <citation type="submission" date="2022-05" db="EMBL/GenBank/DDBJ databases">
        <title>The Musa troglodytarum L. genome provides insights into the mechanism of non-climacteric behaviour and enrichment of carotenoids.</title>
        <authorList>
            <person name="Wang J."/>
        </authorList>
    </citation>
    <scope>NUCLEOTIDE SEQUENCE</scope>
    <source>
        <tissue evidence="1">Leaf</tissue>
    </source>
</reference>
<organism evidence="1 2">
    <name type="scientific">Musa troglodytarum</name>
    <name type="common">fe'i banana</name>
    <dbReference type="NCBI Taxonomy" id="320322"/>
    <lineage>
        <taxon>Eukaryota</taxon>
        <taxon>Viridiplantae</taxon>
        <taxon>Streptophyta</taxon>
        <taxon>Embryophyta</taxon>
        <taxon>Tracheophyta</taxon>
        <taxon>Spermatophyta</taxon>
        <taxon>Magnoliopsida</taxon>
        <taxon>Liliopsida</taxon>
        <taxon>Zingiberales</taxon>
        <taxon>Musaceae</taxon>
        <taxon>Musa</taxon>
    </lineage>
</organism>
<accession>A0A9E7G9M3</accession>
<dbReference type="Proteomes" id="UP001055439">
    <property type="component" value="Chromosome 6"/>
</dbReference>
<proteinExistence type="predicted"/>
<dbReference type="EMBL" id="CP097508">
    <property type="protein sequence ID" value="URE11114.1"/>
    <property type="molecule type" value="Genomic_DNA"/>
</dbReference>
<evidence type="ECO:0000313" key="1">
    <source>
        <dbReference type="EMBL" id="URE11114.1"/>
    </source>
</evidence>
<sequence>MVLVYWVTKLSDDINITSRNISEDSGGSGDGGRAGSALATCGIKLGGGRQSSPTHAGGPGGASFRLLLDVIWSFGGQSDLPLLVAVCNIRRNLAGVGGGAHPITATSLLSLSWSDWENRSSLL</sequence>
<dbReference type="AlphaFoldDB" id="A0A9E7G9M3"/>
<evidence type="ECO:0000313" key="2">
    <source>
        <dbReference type="Proteomes" id="UP001055439"/>
    </source>
</evidence>
<gene>
    <name evidence="1" type="ORF">MUK42_21694</name>
</gene>
<keyword evidence="2" id="KW-1185">Reference proteome</keyword>
<protein>
    <submittedName>
        <fullName evidence="1">Uncharacterized protein</fullName>
    </submittedName>
</protein>
<name>A0A9E7G9M3_9LILI</name>